<evidence type="ECO:0000313" key="1">
    <source>
        <dbReference type="EMBL" id="CBH20502.1"/>
    </source>
</evidence>
<dbReference type="eggNOG" id="COG3386">
    <property type="taxonomic scope" value="Bacteria"/>
</dbReference>
<dbReference type="PANTHER" id="PTHR46388">
    <property type="entry name" value="NHL REPEAT-CONTAINING PROTEIN 2"/>
    <property type="match status" value="1"/>
</dbReference>
<proteinExistence type="predicted"/>
<name>E3PV22_ACESD</name>
<dbReference type="Proteomes" id="UP000007041">
    <property type="component" value="Chromosome"/>
</dbReference>
<accession>E3PV22</accession>
<dbReference type="AlphaFoldDB" id="E3PV22"/>
<dbReference type="PANTHER" id="PTHR46388:SF2">
    <property type="entry name" value="NHL REPEAT-CONTAINING PROTEIN 2"/>
    <property type="match status" value="1"/>
</dbReference>
<dbReference type="SUPFAM" id="SSF63825">
    <property type="entry name" value="YWTD domain"/>
    <property type="match status" value="1"/>
</dbReference>
<evidence type="ECO:0000313" key="2">
    <source>
        <dbReference type="Proteomes" id="UP000007041"/>
    </source>
</evidence>
<reference evidence="2" key="1">
    <citation type="journal article" date="2010" name="BMC Genomics">
        <title>Clostridium sticklandii, a specialist in amino acid degradation:revisiting its metabolism through its genome sequence.</title>
        <authorList>
            <person name="Fonknechten N."/>
            <person name="Chaussonnerie S."/>
            <person name="Tricot S."/>
            <person name="Lajus A."/>
            <person name="Andreesen J.R."/>
            <person name="Perchat N."/>
            <person name="Pelletier E."/>
            <person name="Gouyvenoux M."/>
            <person name="Barbe V."/>
            <person name="Salanoubat M."/>
            <person name="Le Paslier D."/>
            <person name="Weissenbach J."/>
            <person name="Cohen G.N."/>
            <person name="Kreimeyer A."/>
        </authorList>
    </citation>
    <scope>NUCLEOTIDE SEQUENCE [LARGE SCALE GENOMIC DNA]</scope>
    <source>
        <strain evidence="2">ATCC 12662 / DSM 519 / JCM 1433 / CCUG 9281 / NCIMB 10654 / HF</strain>
    </source>
</reference>
<dbReference type="GeneID" id="35558855"/>
<dbReference type="EMBL" id="FP565809">
    <property type="protein sequence ID" value="CBH20502.1"/>
    <property type="molecule type" value="Genomic_DNA"/>
</dbReference>
<dbReference type="Gene3D" id="2.120.10.30">
    <property type="entry name" value="TolB, C-terminal domain"/>
    <property type="match status" value="3"/>
</dbReference>
<dbReference type="KEGG" id="cst:CLOST_0372"/>
<gene>
    <name evidence="1" type="ordered locus">CLOST_0372</name>
</gene>
<dbReference type="SUPFAM" id="SSF75011">
    <property type="entry name" value="3-carboxy-cis,cis-mucoante lactonizing enzyme"/>
    <property type="match status" value="1"/>
</dbReference>
<sequence>MKKILLGLIILMICLLSAKSLKEKHDLYNLEFDLKDNQIYLTWNIVNEEASYLLTIYEDDIQVYSQWVVGNNFVIKDDFSGDHIEFKVAASGREYSKSVNYIKFKPVLYNPYGTIEPSEISFSWSSDKNIKFYNIEISSLTQKYEKIYKTREDFLILPNILPGEYKWRVIPYTDIKTKGIESEWAYFNMSPYPLDESNIVGIEKNIKTSYLSTSLTYPESAMMDENGSIFISDTHSNVIRKCSDNISDIVVGNLIAGKNDNEDPSEFMLNQPGGIIFDSDGNLIFSDMGNGRLCKYDIKKDNIEVLWNHGEWVKNVYLESDSSLTILTASGKIINNKHGALFNKYRFKYPSSMIREGNKAMVLDSIKNELVLFKEDIFVDKISLNNHSSALFIHKGDIYLGEHTTIYKLGWDFSKEVFSDGYANVSNISLGKNDELLVTDSDAGNVYTLNLLTKKKNILVGAKKLFGAIVEIEKSGDHLYLLDNQASIVWKYNLNTGLTERFIGNGKSEIATLGANRLETGLFYPTGLTSDVNGNFYIAEQHHILKINSKGVVEIFAGRLNRDEYGYKDGESQEALFQSIRGITFDDRTKSLYIADTYNNRIRKVQNGIVSTVAGNGATGEPEFGEKATNTYLSRPHDVIIKNDEIIISDSWNNIVSKVDKYGMLHPLVGKVKYTGYQGNGSYFGENINSLNSLLNTPLNLFYDGEVLYVIDSFNNRVRVIENGKIRTIIGNDFKGYDSENASILNMPTAIYVDDNYIYVADSGNYLVRKYSKNKYSNDN</sequence>
<dbReference type="BioCyc" id="CSTI499177:GJE9-382-MONOMER"/>
<organism evidence="1 2">
    <name type="scientific">Acetoanaerobium sticklandii (strain ATCC 12662 / DSM 519 / JCM 1433 / CCUG 9281 / NCIMB 10654 / HF)</name>
    <name type="common">Clostridium sticklandii</name>
    <dbReference type="NCBI Taxonomy" id="499177"/>
    <lineage>
        <taxon>Bacteria</taxon>
        <taxon>Bacillati</taxon>
        <taxon>Bacillota</taxon>
        <taxon>Clostridia</taxon>
        <taxon>Peptostreptococcales</taxon>
        <taxon>Filifactoraceae</taxon>
        <taxon>Acetoanaerobium</taxon>
    </lineage>
</organism>
<dbReference type="InterPro" id="IPR011042">
    <property type="entry name" value="6-blade_b-propeller_TolB-like"/>
</dbReference>
<evidence type="ECO:0008006" key="3">
    <source>
        <dbReference type="Google" id="ProtNLM"/>
    </source>
</evidence>
<protein>
    <recommendedName>
        <fullName evidence="3">NHL repeat containing protein</fullName>
    </recommendedName>
</protein>
<dbReference type="RefSeq" id="WP_013360595.1">
    <property type="nucleotide sequence ID" value="NC_014614.1"/>
</dbReference>
<dbReference type="HOGENOM" id="CLU_358922_0_0_9"/>
<keyword evidence="2" id="KW-1185">Reference proteome</keyword>